<protein>
    <submittedName>
        <fullName evidence="3">Uncharacterized protein</fullName>
    </submittedName>
</protein>
<feature type="transmembrane region" description="Helical" evidence="2">
    <location>
        <begin position="86"/>
        <end position="107"/>
    </location>
</feature>
<name>A0A6B0GQP3_9EURY</name>
<evidence type="ECO:0000256" key="2">
    <source>
        <dbReference type="SAM" id="Phobius"/>
    </source>
</evidence>
<gene>
    <name evidence="3" type="ORF">GQS65_15690</name>
</gene>
<sequence>MGEEQTVEREGVDADGAAPENHEDNEITLQERLVGYRYSNSIWKRSAAMGAKLAIEGCFSLVAGLVLAAFAWMAPVGELPFVGPTLGFWVVCLAGTTTSLRLVWCYLSDER</sequence>
<dbReference type="Proteomes" id="UP000451471">
    <property type="component" value="Unassembled WGS sequence"/>
</dbReference>
<comment type="caution">
    <text evidence="3">The sequence shown here is derived from an EMBL/GenBank/DDBJ whole genome shotgun (WGS) entry which is preliminary data.</text>
</comment>
<feature type="compositionally biased region" description="Basic and acidic residues" evidence="1">
    <location>
        <begin position="1"/>
        <end position="12"/>
    </location>
</feature>
<evidence type="ECO:0000313" key="4">
    <source>
        <dbReference type="Proteomes" id="UP000451471"/>
    </source>
</evidence>
<keyword evidence="4" id="KW-1185">Reference proteome</keyword>
<keyword evidence="2" id="KW-1133">Transmembrane helix</keyword>
<reference evidence="3 4" key="1">
    <citation type="submission" date="2019-12" db="EMBL/GenBank/DDBJ databases">
        <title>Halocatena pleomorpha gen. nov. sp. nov., an extremely halophilic archaeon of family Halobacteriaceae isolated from saltpan soil.</title>
        <authorList>
            <person name="Pal Y."/>
            <person name="Verma A."/>
            <person name="Krishnamurthi S."/>
            <person name="Kumar P."/>
        </authorList>
    </citation>
    <scope>NUCLEOTIDE SEQUENCE [LARGE SCALE GENOMIC DNA]</scope>
    <source>
        <strain evidence="3 4">JCM 16495</strain>
    </source>
</reference>
<proteinExistence type="predicted"/>
<keyword evidence="2" id="KW-0472">Membrane</keyword>
<dbReference type="AlphaFoldDB" id="A0A6B0GQP3"/>
<keyword evidence="2" id="KW-0812">Transmembrane</keyword>
<evidence type="ECO:0000256" key="1">
    <source>
        <dbReference type="SAM" id="MobiDB-lite"/>
    </source>
</evidence>
<organism evidence="3 4">
    <name type="scientific">Halomarina oriensis</name>
    <dbReference type="NCBI Taxonomy" id="671145"/>
    <lineage>
        <taxon>Archaea</taxon>
        <taxon>Methanobacteriati</taxon>
        <taxon>Methanobacteriota</taxon>
        <taxon>Stenosarchaea group</taxon>
        <taxon>Halobacteria</taxon>
        <taxon>Halobacteriales</taxon>
        <taxon>Natronomonadaceae</taxon>
        <taxon>Halomarina</taxon>
    </lineage>
</organism>
<dbReference type="EMBL" id="WSZK01000028">
    <property type="protein sequence ID" value="MWG35909.1"/>
    <property type="molecule type" value="Genomic_DNA"/>
</dbReference>
<evidence type="ECO:0000313" key="3">
    <source>
        <dbReference type="EMBL" id="MWG35909.1"/>
    </source>
</evidence>
<feature type="region of interest" description="Disordered" evidence="1">
    <location>
        <begin position="1"/>
        <end position="24"/>
    </location>
</feature>
<dbReference type="RefSeq" id="WP_158205577.1">
    <property type="nucleotide sequence ID" value="NZ_WSZK01000028.1"/>
</dbReference>
<feature type="transmembrane region" description="Helical" evidence="2">
    <location>
        <begin position="53"/>
        <end position="74"/>
    </location>
</feature>
<accession>A0A6B0GQP3</accession>